<gene>
    <name evidence="1" type="ORF">FM114_01600</name>
</gene>
<dbReference type="Gene3D" id="3.75.10.10">
    <property type="entry name" value="L-arginine/glycine Amidinotransferase, Chain A"/>
    <property type="match status" value="1"/>
</dbReference>
<protein>
    <recommendedName>
        <fullName evidence="3">Arginine deiminase</fullName>
    </recommendedName>
</protein>
<organism evidence="1 2">
    <name type="scientific">Luteococcus japonicus LSP_Lj1</name>
    <dbReference type="NCBI Taxonomy" id="1255658"/>
    <lineage>
        <taxon>Bacteria</taxon>
        <taxon>Bacillati</taxon>
        <taxon>Actinomycetota</taxon>
        <taxon>Actinomycetes</taxon>
        <taxon>Propionibacteriales</taxon>
        <taxon>Propionibacteriaceae</taxon>
        <taxon>Luteococcus</taxon>
    </lineage>
</organism>
<proteinExistence type="predicted"/>
<dbReference type="Proteomes" id="UP000188342">
    <property type="component" value="Unassembled WGS sequence"/>
</dbReference>
<name>A0A1R4IG23_9ACTN</name>
<dbReference type="STRING" id="1255658.FM114_01600"/>
<keyword evidence="2" id="KW-1185">Reference proteome</keyword>
<accession>A0A1R4IG23</accession>
<reference evidence="1 2" key="1">
    <citation type="submission" date="2017-02" db="EMBL/GenBank/DDBJ databases">
        <authorList>
            <person name="Peterson S.W."/>
        </authorList>
    </citation>
    <scope>NUCLEOTIDE SEQUENCE [LARGE SCALE GENOMIC DNA]</scope>
    <source>
        <strain evidence="1 2">LSP_Lj1</strain>
    </source>
</reference>
<sequence length="41" mass="4621">MSYQVGWEVGVLKQVIVHGPGREVTRLTPQNKEALLFDDLP</sequence>
<evidence type="ECO:0000313" key="1">
    <source>
        <dbReference type="EMBL" id="SJN18772.1"/>
    </source>
</evidence>
<dbReference type="RefSeq" id="WP_256762385.1">
    <property type="nucleotide sequence ID" value="NZ_FUKQ01000007.1"/>
</dbReference>
<evidence type="ECO:0008006" key="3">
    <source>
        <dbReference type="Google" id="ProtNLM"/>
    </source>
</evidence>
<evidence type="ECO:0000313" key="2">
    <source>
        <dbReference type="Proteomes" id="UP000188342"/>
    </source>
</evidence>
<dbReference type="EMBL" id="FUKQ01000007">
    <property type="protein sequence ID" value="SJN18772.1"/>
    <property type="molecule type" value="Genomic_DNA"/>
</dbReference>
<dbReference type="SUPFAM" id="SSF55909">
    <property type="entry name" value="Pentein"/>
    <property type="match status" value="1"/>
</dbReference>
<dbReference type="AlphaFoldDB" id="A0A1R4IG23"/>